<evidence type="ECO:0000256" key="4">
    <source>
        <dbReference type="ARBA" id="ARBA00023136"/>
    </source>
</evidence>
<evidence type="ECO:0000256" key="1">
    <source>
        <dbReference type="ARBA" id="ARBA00004141"/>
    </source>
</evidence>
<evidence type="ECO:0008006" key="7">
    <source>
        <dbReference type="Google" id="ProtNLM"/>
    </source>
</evidence>
<dbReference type="AlphaFoldDB" id="A0A7S1PTF4"/>
<feature type="transmembrane region" description="Helical" evidence="5">
    <location>
        <begin position="449"/>
        <end position="467"/>
    </location>
</feature>
<feature type="transmembrane region" description="Helical" evidence="5">
    <location>
        <begin position="306"/>
        <end position="329"/>
    </location>
</feature>
<feature type="transmembrane region" description="Helical" evidence="5">
    <location>
        <begin position="77"/>
        <end position="102"/>
    </location>
</feature>
<dbReference type="EMBL" id="HBGF01010039">
    <property type="protein sequence ID" value="CAD9099915.1"/>
    <property type="molecule type" value="Transcribed_RNA"/>
</dbReference>
<feature type="transmembrane region" description="Helical" evidence="5">
    <location>
        <begin position="122"/>
        <end position="144"/>
    </location>
</feature>
<evidence type="ECO:0000256" key="2">
    <source>
        <dbReference type="ARBA" id="ARBA00022692"/>
    </source>
</evidence>
<feature type="transmembrane region" description="Helical" evidence="5">
    <location>
        <begin position="349"/>
        <end position="370"/>
    </location>
</feature>
<organism evidence="6">
    <name type="scientific">Neobodo designis</name>
    <name type="common">Flagellated protozoan</name>
    <name type="synonym">Bodo designis</name>
    <dbReference type="NCBI Taxonomy" id="312471"/>
    <lineage>
        <taxon>Eukaryota</taxon>
        <taxon>Discoba</taxon>
        <taxon>Euglenozoa</taxon>
        <taxon>Kinetoplastea</taxon>
        <taxon>Metakinetoplastina</taxon>
        <taxon>Neobodonida</taxon>
        <taxon>Neobodo</taxon>
    </lineage>
</organism>
<feature type="transmembrane region" description="Helical" evidence="5">
    <location>
        <begin position="37"/>
        <end position="57"/>
    </location>
</feature>
<name>A0A7S1PTF4_NEODS</name>
<feature type="transmembrane region" description="Helical" evidence="5">
    <location>
        <begin position="398"/>
        <end position="420"/>
    </location>
</feature>
<sequence>MNWWLVIVAILMAFVVLGLVFYLVFLYQHEEDRNQAWLPKCIVIFGLSLACFNVLLLPYDVANRQDPDVQNSVGGGINTVLCWQIVMWSIAVMTVFVVPFAIFYYEGLDPDQKNICNQLKPAICYTTITSLLFIILLVVLWVTVGDAEIDYHLYRANGGVVQGFIEMCPWAPYQYQSGSAPATLTIKVSPFVYMCGLLSAFGWILFFLFGGIGLAALPMDLISDFKNRPKPITVQEYTLRKENIGRETQALMAEGRQLEEAEENGSTGRKHKKKMLAFKAKVAALEDAYEKLTVSYEEGGGKVLPLYLGLLVGCIGTVMSIMWVLQILIHNILDASPLLSSMFIAMDSGFTLFGTVAYGMFAFYLLWCVVKGCTKFGLNLLLFTVHPMKIGGTMMNSFLFNTMLILIASVSCVQFCAMSFRDYAANTAVDALYLTYVSRLKGINYVNEYMQYPMGAIAILAFLWLAICPKCKRDDDEDDD</sequence>
<evidence type="ECO:0000256" key="5">
    <source>
        <dbReference type="SAM" id="Phobius"/>
    </source>
</evidence>
<keyword evidence="3 5" id="KW-1133">Transmembrane helix</keyword>
<accession>A0A7S1PTF4</accession>
<dbReference type="InterPro" id="IPR006876">
    <property type="entry name" value="LMBR1-like_membr_prot"/>
</dbReference>
<dbReference type="Pfam" id="PF04791">
    <property type="entry name" value="LMBR1"/>
    <property type="match status" value="2"/>
</dbReference>
<evidence type="ECO:0000256" key="3">
    <source>
        <dbReference type="ARBA" id="ARBA00022989"/>
    </source>
</evidence>
<feature type="transmembrane region" description="Helical" evidence="5">
    <location>
        <begin position="191"/>
        <end position="217"/>
    </location>
</feature>
<feature type="transmembrane region" description="Helical" evidence="5">
    <location>
        <begin position="6"/>
        <end position="25"/>
    </location>
</feature>
<protein>
    <recommendedName>
        <fullName evidence="7">LMBR1-like conserved region-containing protein</fullName>
    </recommendedName>
</protein>
<dbReference type="PANTHER" id="PTHR31652:SF0">
    <property type="entry name" value="LIMR FAMILY PROTEIN DDB_G0283707-RELATED"/>
    <property type="match status" value="1"/>
</dbReference>
<gene>
    <name evidence="6" type="ORF">NDES1114_LOCUS6649</name>
</gene>
<dbReference type="PANTHER" id="PTHR31652">
    <property type="entry name" value="LIMR FAMILY PROTEIN DDB_G0283707-RELATED"/>
    <property type="match status" value="1"/>
</dbReference>
<dbReference type="GO" id="GO:0016020">
    <property type="term" value="C:membrane"/>
    <property type="evidence" value="ECO:0007669"/>
    <property type="project" value="UniProtKB-SubCell"/>
</dbReference>
<evidence type="ECO:0000313" key="6">
    <source>
        <dbReference type="EMBL" id="CAD9099915.1"/>
    </source>
</evidence>
<proteinExistence type="predicted"/>
<keyword evidence="2 5" id="KW-0812">Transmembrane</keyword>
<reference evidence="6" key="1">
    <citation type="submission" date="2021-01" db="EMBL/GenBank/DDBJ databases">
        <authorList>
            <person name="Corre E."/>
            <person name="Pelletier E."/>
            <person name="Niang G."/>
            <person name="Scheremetjew M."/>
            <person name="Finn R."/>
            <person name="Kale V."/>
            <person name="Holt S."/>
            <person name="Cochrane G."/>
            <person name="Meng A."/>
            <person name="Brown T."/>
            <person name="Cohen L."/>
        </authorList>
    </citation>
    <scope>NUCLEOTIDE SEQUENCE</scope>
    <source>
        <strain evidence="6">CCAP 1951/1</strain>
    </source>
</reference>
<comment type="subcellular location">
    <subcellularLocation>
        <location evidence="1">Membrane</location>
        <topology evidence="1">Multi-pass membrane protein</topology>
    </subcellularLocation>
</comment>
<keyword evidence="4 5" id="KW-0472">Membrane</keyword>